<evidence type="ECO:0000313" key="2">
    <source>
        <dbReference type="Proteomes" id="UP000805649"/>
    </source>
</evidence>
<keyword evidence="2" id="KW-1185">Reference proteome</keyword>
<protein>
    <submittedName>
        <fullName evidence="1">Uncharacterized protein</fullName>
    </submittedName>
</protein>
<gene>
    <name evidence="1" type="ORF">CTRU02_208769</name>
</gene>
<comment type="caution">
    <text evidence="1">The sequence shown here is derived from an EMBL/GenBank/DDBJ whole genome shotgun (WGS) entry which is preliminary data.</text>
</comment>
<evidence type="ECO:0000313" key="1">
    <source>
        <dbReference type="EMBL" id="KAL0936554.1"/>
    </source>
</evidence>
<organism evidence="1 2">
    <name type="scientific">Colletotrichum truncatum</name>
    <name type="common">Anthracnose fungus</name>
    <name type="synonym">Colletotrichum capsici</name>
    <dbReference type="NCBI Taxonomy" id="5467"/>
    <lineage>
        <taxon>Eukaryota</taxon>
        <taxon>Fungi</taxon>
        <taxon>Dikarya</taxon>
        <taxon>Ascomycota</taxon>
        <taxon>Pezizomycotina</taxon>
        <taxon>Sordariomycetes</taxon>
        <taxon>Hypocreomycetidae</taxon>
        <taxon>Glomerellales</taxon>
        <taxon>Glomerellaceae</taxon>
        <taxon>Colletotrichum</taxon>
        <taxon>Colletotrichum truncatum species complex</taxon>
    </lineage>
</organism>
<name>A0ACC3YX94_COLTU</name>
<sequence>MSVERSYTDQKRREVVMLLQSHKIRVEDEKDRRSWNLVVVWRRGLPLGHAQRASEWKLTTFGKTRLSEEEARNQTEAEERRKLPEAIEWPEDALLAIVAGPDKFSQRASEKTQLHRQSLSQSGSTGMTGLRETDSVAVLSAGTPAASLSPISSASPSDGTARPWARSGCREG</sequence>
<reference evidence="1 2" key="1">
    <citation type="journal article" date="2020" name="Phytopathology">
        <title>Genome Sequence Resources of Colletotrichum truncatum, C. plurivorum, C. musicola, and C. sojae: Four Species Pathogenic to Soybean (Glycine max).</title>
        <authorList>
            <person name="Rogerio F."/>
            <person name="Boufleur T.R."/>
            <person name="Ciampi-Guillardi M."/>
            <person name="Sukno S.A."/>
            <person name="Thon M.R."/>
            <person name="Massola Junior N.S."/>
            <person name="Baroncelli R."/>
        </authorList>
    </citation>
    <scope>NUCLEOTIDE SEQUENCE [LARGE SCALE GENOMIC DNA]</scope>
    <source>
        <strain evidence="1 2">CMES1059</strain>
    </source>
</reference>
<accession>A0ACC3YX94</accession>
<dbReference type="Proteomes" id="UP000805649">
    <property type="component" value="Unassembled WGS sequence"/>
</dbReference>
<dbReference type="EMBL" id="VUJX02000005">
    <property type="protein sequence ID" value="KAL0936554.1"/>
    <property type="molecule type" value="Genomic_DNA"/>
</dbReference>
<proteinExistence type="predicted"/>